<evidence type="ECO:0000313" key="1">
    <source>
        <dbReference type="EMBL" id="MFD2521373.1"/>
    </source>
</evidence>
<gene>
    <name evidence="1" type="ORF">ACFSR2_10785</name>
</gene>
<dbReference type="Proteomes" id="UP001597510">
    <property type="component" value="Unassembled WGS sequence"/>
</dbReference>
<dbReference type="EMBL" id="JBHULC010000009">
    <property type="protein sequence ID" value="MFD2521373.1"/>
    <property type="molecule type" value="Genomic_DNA"/>
</dbReference>
<reference evidence="2" key="1">
    <citation type="journal article" date="2019" name="Int. J. Syst. Evol. Microbiol.">
        <title>The Global Catalogue of Microorganisms (GCM) 10K type strain sequencing project: providing services to taxonomists for standard genome sequencing and annotation.</title>
        <authorList>
            <consortium name="The Broad Institute Genomics Platform"/>
            <consortium name="The Broad Institute Genome Sequencing Center for Infectious Disease"/>
            <person name="Wu L."/>
            <person name="Ma J."/>
        </authorList>
    </citation>
    <scope>NUCLEOTIDE SEQUENCE [LARGE SCALE GENOMIC DNA]</scope>
    <source>
        <strain evidence="2">KCTC 52344</strain>
    </source>
</reference>
<dbReference type="RefSeq" id="WP_340236985.1">
    <property type="nucleotide sequence ID" value="NZ_JBBEWC010000007.1"/>
</dbReference>
<comment type="caution">
    <text evidence="1">The sequence shown here is derived from an EMBL/GenBank/DDBJ whole genome shotgun (WGS) entry which is preliminary data.</text>
</comment>
<protein>
    <submittedName>
        <fullName evidence="1">Uncharacterized protein</fullName>
    </submittedName>
</protein>
<proteinExistence type="predicted"/>
<organism evidence="1 2">
    <name type="scientific">Emticicia soli</name>
    <dbReference type="NCBI Taxonomy" id="2027878"/>
    <lineage>
        <taxon>Bacteria</taxon>
        <taxon>Pseudomonadati</taxon>
        <taxon>Bacteroidota</taxon>
        <taxon>Cytophagia</taxon>
        <taxon>Cytophagales</taxon>
        <taxon>Leadbetterellaceae</taxon>
        <taxon>Emticicia</taxon>
    </lineage>
</organism>
<accession>A0ABW5J8I2</accession>
<name>A0ABW5J8I2_9BACT</name>
<keyword evidence="2" id="KW-1185">Reference proteome</keyword>
<evidence type="ECO:0000313" key="2">
    <source>
        <dbReference type="Proteomes" id="UP001597510"/>
    </source>
</evidence>
<sequence length="89" mass="9897">MASTEKYTNELRNFGALFLSGFNNDVDKAAEALEKSNTILKDNPRIIPMLADEGNQKQIGEIVTYVESGKGDIFSTITKVQKLAKKLKF</sequence>